<evidence type="ECO:0000256" key="2">
    <source>
        <dbReference type="ARBA" id="ARBA00022692"/>
    </source>
</evidence>
<dbReference type="Gene3D" id="3.60.21.10">
    <property type="match status" value="1"/>
</dbReference>
<evidence type="ECO:0000256" key="1">
    <source>
        <dbReference type="ARBA" id="ARBA00004141"/>
    </source>
</evidence>
<comment type="subcellular location">
    <subcellularLocation>
        <location evidence="1">Membrane</location>
        <topology evidence="1">Multi-pass membrane protein</topology>
    </subcellularLocation>
</comment>
<name>A0ABN8MME9_9CNID</name>
<evidence type="ECO:0000259" key="6">
    <source>
        <dbReference type="Pfam" id="PF00149"/>
    </source>
</evidence>
<feature type="transmembrane region" description="Helical" evidence="5">
    <location>
        <begin position="20"/>
        <end position="42"/>
    </location>
</feature>
<keyword evidence="8" id="KW-1185">Reference proteome</keyword>
<evidence type="ECO:0000256" key="5">
    <source>
        <dbReference type="SAM" id="Phobius"/>
    </source>
</evidence>
<organism evidence="7 8">
    <name type="scientific">Porites evermanni</name>
    <dbReference type="NCBI Taxonomy" id="104178"/>
    <lineage>
        <taxon>Eukaryota</taxon>
        <taxon>Metazoa</taxon>
        <taxon>Cnidaria</taxon>
        <taxon>Anthozoa</taxon>
        <taxon>Hexacorallia</taxon>
        <taxon>Scleractinia</taxon>
        <taxon>Fungiina</taxon>
        <taxon>Poritidae</taxon>
        <taxon>Porites</taxon>
    </lineage>
</organism>
<dbReference type="PANTHER" id="PTHR13315">
    <property type="entry name" value="METALLO PHOSPHOESTERASE RELATED"/>
    <property type="match status" value="1"/>
</dbReference>
<keyword evidence="4 5" id="KW-0472">Membrane</keyword>
<reference evidence="7 8" key="1">
    <citation type="submission" date="2022-05" db="EMBL/GenBank/DDBJ databases">
        <authorList>
            <consortium name="Genoscope - CEA"/>
            <person name="William W."/>
        </authorList>
    </citation>
    <scope>NUCLEOTIDE SEQUENCE [LARGE SCALE GENOMIC DNA]</scope>
</reference>
<evidence type="ECO:0000313" key="8">
    <source>
        <dbReference type="Proteomes" id="UP001159427"/>
    </source>
</evidence>
<accession>A0ABN8MME9</accession>
<comment type="caution">
    <text evidence="7">The sequence shown here is derived from an EMBL/GenBank/DDBJ whole genome shotgun (WGS) entry which is preliminary data.</text>
</comment>
<feature type="domain" description="Calcineurin-like phosphoesterase" evidence="6">
    <location>
        <begin position="99"/>
        <end position="261"/>
    </location>
</feature>
<keyword evidence="2 5" id="KW-0812">Transmembrane</keyword>
<dbReference type="Proteomes" id="UP001159427">
    <property type="component" value="Unassembled WGS sequence"/>
</dbReference>
<gene>
    <name evidence="7" type="ORF">PEVE_00037308</name>
</gene>
<evidence type="ECO:0000256" key="3">
    <source>
        <dbReference type="ARBA" id="ARBA00022989"/>
    </source>
</evidence>
<dbReference type="InterPro" id="IPR033308">
    <property type="entry name" value="PGAP5/Cdc1/Ted1"/>
</dbReference>
<evidence type="ECO:0000256" key="4">
    <source>
        <dbReference type="ARBA" id="ARBA00023136"/>
    </source>
</evidence>
<evidence type="ECO:0000313" key="7">
    <source>
        <dbReference type="EMBL" id="CAH3030059.1"/>
    </source>
</evidence>
<dbReference type="EMBL" id="CALNXI010000609">
    <property type="protein sequence ID" value="CAH3030059.1"/>
    <property type="molecule type" value="Genomic_DNA"/>
</dbReference>
<protein>
    <recommendedName>
        <fullName evidence="6">Calcineurin-like phosphoesterase domain-containing protein</fullName>
    </recommendedName>
</protein>
<dbReference type="InterPro" id="IPR029052">
    <property type="entry name" value="Metallo-depent_PP-like"/>
</dbReference>
<feature type="transmembrane region" description="Helical" evidence="5">
    <location>
        <begin position="316"/>
        <end position="336"/>
    </location>
</feature>
<proteinExistence type="predicted"/>
<keyword evidence="3 5" id="KW-1133">Transmembrane helix</keyword>
<sequence length="355" mass="40470">MLRRRLRYLFTRYYLINLKLCVLLVFGTISVGEVGCFLWKFFSWRIPEPSSSSLNLLLISDSQIQGFRNEPSGILGSITRLDADWYLQKAFMLLMMVFTPNAVIHLGDIFDEGNIATDDEFLHYKTRHDKIFNVRDGVTKIHVAGDNDIGGEWMDSITQNLVSRFSQYFGSINEIIELKTFQIVKVNTLSLRRSKPFKDEEKAYNKTLEFIDELPSKLDRTKPSILISHTTLKGISNKAIIAKLIDAIQPTYAFSGDIHVPASFHHLIGSVHLTEYVVPTCSYRMGTDKMGAAIAILGTDGSIDYSILSLPVRYPFFRAYLVVLAYCLVSFLCWLISNAFRILPNTICCLLSRYR</sequence>
<dbReference type="Pfam" id="PF00149">
    <property type="entry name" value="Metallophos"/>
    <property type="match status" value="1"/>
</dbReference>
<dbReference type="InterPro" id="IPR004843">
    <property type="entry name" value="Calcineurin-like_PHP"/>
</dbReference>
<dbReference type="SUPFAM" id="SSF56300">
    <property type="entry name" value="Metallo-dependent phosphatases"/>
    <property type="match status" value="1"/>
</dbReference>
<dbReference type="PANTHER" id="PTHR13315:SF4">
    <property type="entry name" value="METALLOPHOSPHOESTERASE, ISOFORM E"/>
    <property type="match status" value="1"/>
</dbReference>